<comment type="caution">
    <text evidence="1">The sequence shown here is derived from an EMBL/GenBank/DDBJ whole genome shotgun (WGS) entry which is preliminary data.</text>
</comment>
<organism evidence="1 2">
    <name type="scientific">Vespula vulgaris</name>
    <name type="common">Yellow jacket</name>
    <name type="synonym">Wasp</name>
    <dbReference type="NCBI Taxonomy" id="7454"/>
    <lineage>
        <taxon>Eukaryota</taxon>
        <taxon>Metazoa</taxon>
        <taxon>Ecdysozoa</taxon>
        <taxon>Arthropoda</taxon>
        <taxon>Hexapoda</taxon>
        <taxon>Insecta</taxon>
        <taxon>Pterygota</taxon>
        <taxon>Neoptera</taxon>
        <taxon>Endopterygota</taxon>
        <taxon>Hymenoptera</taxon>
        <taxon>Apocrita</taxon>
        <taxon>Aculeata</taxon>
        <taxon>Vespoidea</taxon>
        <taxon>Vespidae</taxon>
        <taxon>Vespinae</taxon>
        <taxon>Vespula</taxon>
    </lineage>
</organism>
<evidence type="ECO:0000313" key="2">
    <source>
        <dbReference type="Proteomes" id="UP000614350"/>
    </source>
</evidence>
<reference evidence="1" key="1">
    <citation type="journal article" date="2020" name="G3 (Bethesda)">
        <title>High-Quality Assemblies for Three Invasive Social Wasps from the &lt;i&gt;Vespula&lt;/i&gt; Genus.</title>
        <authorList>
            <person name="Harrop T.W.R."/>
            <person name="Guhlin J."/>
            <person name="McLaughlin G.M."/>
            <person name="Permina E."/>
            <person name="Stockwell P."/>
            <person name="Gilligan J."/>
            <person name="Le Lec M.F."/>
            <person name="Gruber M.A.M."/>
            <person name="Quinn O."/>
            <person name="Lovegrove M."/>
            <person name="Duncan E.J."/>
            <person name="Remnant E.J."/>
            <person name="Van Eeckhoven J."/>
            <person name="Graham B."/>
            <person name="Knapp R.A."/>
            <person name="Langford K.W."/>
            <person name="Kronenberg Z."/>
            <person name="Press M.O."/>
            <person name="Eacker S.M."/>
            <person name="Wilson-Rankin E.E."/>
            <person name="Purcell J."/>
            <person name="Lester P.J."/>
            <person name="Dearden P.K."/>
        </authorList>
    </citation>
    <scope>NUCLEOTIDE SEQUENCE</scope>
    <source>
        <strain evidence="1">Marl-1</strain>
    </source>
</reference>
<keyword evidence="2" id="KW-1185">Reference proteome</keyword>
<dbReference type="Proteomes" id="UP000614350">
    <property type="component" value="Unassembled WGS sequence"/>
</dbReference>
<sequence length="73" mass="8430">MDEEVQSPVLERLMYRVYSTKNSSTIVSRSENDPFCLSVSYPSLKFRLRSIVKLPDLNNLDEKRSVMFELGGI</sequence>
<gene>
    <name evidence="1" type="ORF">HZH66_009071</name>
</gene>
<proteinExistence type="predicted"/>
<dbReference type="EMBL" id="JACSEA010000009">
    <property type="protein sequence ID" value="KAF7393238.1"/>
    <property type="molecule type" value="Genomic_DNA"/>
</dbReference>
<dbReference type="AlphaFoldDB" id="A0A834JQT6"/>
<accession>A0A834JQT6</accession>
<evidence type="ECO:0000313" key="1">
    <source>
        <dbReference type="EMBL" id="KAF7393238.1"/>
    </source>
</evidence>
<name>A0A834JQT6_VESVU</name>
<protein>
    <submittedName>
        <fullName evidence="1">Uncharacterized protein</fullName>
    </submittedName>
</protein>